<reference evidence="1 2" key="1">
    <citation type="journal article" date="2015" name="Genome Announc.">
        <title>Expanding the biotechnology potential of lactobacilli through comparative genomics of 213 strains and associated genera.</title>
        <authorList>
            <person name="Sun Z."/>
            <person name="Harris H.M."/>
            <person name="McCann A."/>
            <person name="Guo C."/>
            <person name="Argimon S."/>
            <person name="Zhang W."/>
            <person name="Yang X."/>
            <person name="Jeffery I.B."/>
            <person name="Cooney J.C."/>
            <person name="Kagawa T.F."/>
            <person name="Liu W."/>
            <person name="Song Y."/>
            <person name="Salvetti E."/>
            <person name="Wrobel A."/>
            <person name="Rasinkangas P."/>
            <person name="Parkhill J."/>
            <person name="Rea M.C."/>
            <person name="O'Sullivan O."/>
            <person name="Ritari J."/>
            <person name="Douillard F.P."/>
            <person name="Paul Ross R."/>
            <person name="Yang R."/>
            <person name="Briner A.E."/>
            <person name="Felis G.E."/>
            <person name="de Vos W.M."/>
            <person name="Barrangou R."/>
            <person name="Klaenhammer T.R."/>
            <person name="Caufield P.W."/>
            <person name="Cui Y."/>
            <person name="Zhang H."/>
            <person name="O'Toole P.W."/>
        </authorList>
    </citation>
    <scope>NUCLEOTIDE SEQUENCE [LARGE SCALE GENOMIC DNA]</scope>
    <source>
        <strain evidence="1 2">DSM 17896</strain>
    </source>
</reference>
<dbReference type="GO" id="GO:0006352">
    <property type="term" value="P:DNA-templated transcription initiation"/>
    <property type="evidence" value="ECO:0007669"/>
    <property type="project" value="InterPro"/>
</dbReference>
<accession>A0A0R2IBL6</accession>
<evidence type="ECO:0000313" key="1">
    <source>
        <dbReference type="EMBL" id="KRN59591.1"/>
    </source>
</evidence>
<dbReference type="NCBIfam" id="TIGR02937">
    <property type="entry name" value="sigma70-ECF"/>
    <property type="match status" value="1"/>
</dbReference>
<dbReference type="InterPro" id="IPR013325">
    <property type="entry name" value="RNA_pol_sigma_r2"/>
</dbReference>
<dbReference type="EMBL" id="JQBW01000004">
    <property type="protein sequence ID" value="KRN59591.1"/>
    <property type="molecule type" value="Genomic_DNA"/>
</dbReference>
<name>A0A0R2IBL6_9LACO</name>
<gene>
    <name evidence="1" type="ORF">IV45_GL001340</name>
</gene>
<organism evidence="1 2">
    <name type="scientific">Limosilactobacillus secaliphilus</name>
    <dbReference type="NCBI Taxonomy" id="396268"/>
    <lineage>
        <taxon>Bacteria</taxon>
        <taxon>Bacillati</taxon>
        <taxon>Bacillota</taxon>
        <taxon>Bacilli</taxon>
        <taxon>Lactobacillales</taxon>
        <taxon>Lactobacillaceae</taxon>
        <taxon>Limosilactobacillus</taxon>
    </lineage>
</organism>
<dbReference type="Gene3D" id="1.10.1740.10">
    <property type="match status" value="1"/>
</dbReference>
<dbReference type="InterPro" id="IPR014284">
    <property type="entry name" value="RNA_pol_sigma-70_dom"/>
</dbReference>
<dbReference type="AlphaFoldDB" id="A0A0R2IBL6"/>
<dbReference type="SUPFAM" id="SSF88946">
    <property type="entry name" value="Sigma2 domain of RNA polymerase sigma factors"/>
    <property type="match status" value="1"/>
</dbReference>
<comment type="caution">
    <text evidence="1">The sequence shown here is derived from an EMBL/GenBank/DDBJ whole genome shotgun (WGS) entry which is preliminary data.</text>
</comment>
<dbReference type="GO" id="GO:0003700">
    <property type="term" value="F:DNA-binding transcription factor activity"/>
    <property type="evidence" value="ECO:0007669"/>
    <property type="project" value="InterPro"/>
</dbReference>
<dbReference type="STRING" id="396268.IV45_GL001340"/>
<sequence length="166" mass="19660">MYFMILFNRYRPLICKVWYQFHLTSTSLDDWQQEAALVLYRVACNYSGQQGHFCCYFRQALMNRIRDLYRQQAAKKRVPANCIEPLTDVHVETVAIDHHLGPDEVAEFRQCYYRFRNDCSNLEWETFVEINQGFAIDEVANKLGCNLRSIRSALERAKKKFALELT</sequence>
<evidence type="ECO:0000313" key="2">
    <source>
        <dbReference type="Proteomes" id="UP000050934"/>
    </source>
</evidence>
<protein>
    <submittedName>
        <fullName evidence="1">RNA polymerase sigma-30 factor</fullName>
    </submittedName>
</protein>
<dbReference type="Proteomes" id="UP000050934">
    <property type="component" value="Unassembled WGS sequence"/>
</dbReference>
<keyword evidence="2" id="KW-1185">Reference proteome</keyword>
<proteinExistence type="predicted"/>
<dbReference type="PATRIC" id="fig|396268.3.peg.1360"/>